<evidence type="ECO:0000256" key="5">
    <source>
        <dbReference type="ARBA" id="ARBA00023136"/>
    </source>
</evidence>
<organism evidence="8 9">
    <name type="scientific">Vibrio gelatinilyticus</name>
    <dbReference type="NCBI Taxonomy" id="2893468"/>
    <lineage>
        <taxon>Bacteria</taxon>
        <taxon>Pseudomonadati</taxon>
        <taxon>Pseudomonadota</taxon>
        <taxon>Gammaproteobacteria</taxon>
        <taxon>Vibrionales</taxon>
        <taxon>Vibrionaceae</taxon>
        <taxon>Vibrio</taxon>
    </lineage>
</organism>
<comment type="caution">
    <text evidence="8">The sequence shown here is derived from an EMBL/GenBank/DDBJ whole genome shotgun (WGS) entry which is preliminary data.</text>
</comment>
<keyword evidence="4 6" id="KW-1133">Transmembrane helix</keyword>
<comment type="subcellular location">
    <subcellularLocation>
        <location evidence="1">Cell membrane</location>
        <topology evidence="1">Multi-pass membrane protein</topology>
    </subcellularLocation>
</comment>
<dbReference type="SUPFAM" id="SSF53649">
    <property type="entry name" value="Alkaline phosphatase-like"/>
    <property type="match status" value="1"/>
</dbReference>
<evidence type="ECO:0000313" key="9">
    <source>
        <dbReference type="Proteomes" id="UP001139488"/>
    </source>
</evidence>
<dbReference type="GO" id="GO:0016787">
    <property type="term" value="F:hydrolase activity"/>
    <property type="evidence" value="ECO:0007669"/>
    <property type="project" value="UniProtKB-KW"/>
</dbReference>
<evidence type="ECO:0000256" key="2">
    <source>
        <dbReference type="ARBA" id="ARBA00022475"/>
    </source>
</evidence>
<proteinExistence type="predicted"/>
<dbReference type="PANTHER" id="PTHR47371:SF3">
    <property type="entry name" value="PHOSPHOGLYCEROL TRANSFERASE I"/>
    <property type="match status" value="1"/>
</dbReference>
<feature type="domain" description="Sulfatase N-terminal" evidence="7">
    <location>
        <begin position="205"/>
        <end position="471"/>
    </location>
</feature>
<accession>A0A9X2AYV5</accession>
<evidence type="ECO:0000256" key="3">
    <source>
        <dbReference type="ARBA" id="ARBA00022692"/>
    </source>
</evidence>
<evidence type="ECO:0000256" key="1">
    <source>
        <dbReference type="ARBA" id="ARBA00004651"/>
    </source>
</evidence>
<dbReference type="Pfam" id="PF00884">
    <property type="entry name" value="Sulfatase"/>
    <property type="match status" value="1"/>
</dbReference>
<reference evidence="8" key="1">
    <citation type="submission" date="2021-11" db="EMBL/GenBank/DDBJ databases">
        <title>Vibrio ZSDE26 sp. nov. and Vibrio ZSDZ34 sp. nov., isolated from coastal seawater in Qingdao.</title>
        <authorList>
            <person name="Zhang P."/>
        </authorList>
    </citation>
    <scope>NUCLEOTIDE SEQUENCE</scope>
    <source>
        <strain evidence="8">ZSDZ34</strain>
    </source>
</reference>
<dbReference type="AlphaFoldDB" id="A0A9X2AYV5"/>
<dbReference type="Proteomes" id="UP001139488">
    <property type="component" value="Unassembled WGS sequence"/>
</dbReference>
<keyword evidence="3 6" id="KW-0812">Transmembrane</keyword>
<feature type="transmembrane region" description="Helical" evidence="6">
    <location>
        <begin position="33"/>
        <end position="51"/>
    </location>
</feature>
<dbReference type="PANTHER" id="PTHR47371">
    <property type="entry name" value="LIPOTEICHOIC ACID SYNTHASE"/>
    <property type="match status" value="1"/>
</dbReference>
<feature type="transmembrane region" description="Helical" evidence="6">
    <location>
        <begin position="137"/>
        <end position="154"/>
    </location>
</feature>
<keyword evidence="8" id="KW-0378">Hydrolase</keyword>
<dbReference type="EMBL" id="JAJNNZ010000006">
    <property type="protein sequence ID" value="MCJ2377127.1"/>
    <property type="molecule type" value="Genomic_DNA"/>
</dbReference>
<name>A0A9X2AYV5_9VIBR</name>
<dbReference type="InterPro" id="IPR017850">
    <property type="entry name" value="Alkaline_phosphatase_core_sf"/>
</dbReference>
<feature type="transmembrane region" description="Helical" evidence="6">
    <location>
        <begin position="63"/>
        <end position="83"/>
    </location>
</feature>
<evidence type="ECO:0000313" key="8">
    <source>
        <dbReference type="EMBL" id="MCJ2377127.1"/>
    </source>
</evidence>
<sequence>MFPLLIVVTTFIYKCLLYHYEFGFSIESGLLKVLLSDGNYIAIIVILLVDYKVRSQSITVVKSLLACLLYVIYLCDFILTRLVNTRLYISDLVKFYGEFIKLGEIAQVDILLSAILTLSLFIIFVRSESIIISRMQFSSLPVVFLVTISSYFYPRNSVVESFFQNVLVVNLDNSYMVNYSDEFHKIFSFKPNISCNNIEAIKPSNIYIFVLESWSKYQSKHYGGLNDWTPRLDKLASENITLKNFHANSYSTEGGLYSLLTGKPLIEMPGFIGTNGSINVNNMPVDNSILETLSSFGYEKHFITSGNLNFLNKKEWLKKLGFDKIIGSDNFEENQKKYLFNSVNDQKLFEKAKNIFDSNTNYKFVIVENVGTHPPFYSPGKNGIVKSEESSFRYTDMHLGELIDSIDRKNNLIIVVSDHRALTPITENELDLYGDMAASQIPAFIIWDGIRSTIETDSQQSDLIKSISNAMQGKSCNGDIEGSIYPFDNATEAQCIVFRRGDYRSWITTRCNGKNSNAILDGDNTRLVNGKQIKRDVSIDIINYLRLTHEN</sequence>
<gene>
    <name evidence="8" type="ORF">LNL84_09835</name>
</gene>
<feature type="transmembrane region" description="Helical" evidence="6">
    <location>
        <begin position="105"/>
        <end position="125"/>
    </location>
</feature>
<keyword evidence="9" id="KW-1185">Reference proteome</keyword>
<dbReference type="GO" id="GO:0005886">
    <property type="term" value="C:plasma membrane"/>
    <property type="evidence" value="ECO:0007669"/>
    <property type="project" value="UniProtKB-SubCell"/>
</dbReference>
<dbReference type="Gene3D" id="3.40.720.10">
    <property type="entry name" value="Alkaline Phosphatase, subunit A"/>
    <property type="match status" value="1"/>
</dbReference>
<dbReference type="InterPro" id="IPR050448">
    <property type="entry name" value="OpgB/LTA_synthase_biosynth"/>
</dbReference>
<protein>
    <submittedName>
        <fullName evidence="8">Sulfatase-like hydrolase/transferase</fullName>
    </submittedName>
</protein>
<evidence type="ECO:0000256" key="6">
    <source>
        <dbReference type="SAM" id="Phobius"/>
    </source>
</evidence>
<evidence type="ECO:0000259" key="7">
    <source>
        <dbReference type="Pfam" id="PF00884"/>
    </source>
</evidence>
<dbReference type="RefSeq" id="WP_244357065.1">
    <property type="nucleotide sequence ID" value="NZ_JAJNNZ010000006.1"/>
</dbReference>
<keyword evidence="5 6" id="KW-0472">Membrane</keyword>
<dbReference type="InterPro" id="IPR000917">
    <property type="entry name" value="Sulfatase_N"/>
</dbReference>
<evidence type="ECO:0000256" key="4">
    <source>
        <dbReference type="ARBA" id="ARBA00022989"/>
    </source>
</evidence>
<keyword evidence="2" id="KW-1003">Cell membrane</keyword>